<dbReference type="Gene3D" id="4.10.260.10">
    <property type="entry name" value="Transducin (heterotrimeric G protein), gamma chain"/>
    <property type="match status" value="1"/>
</dbReference>
<evidence type="ECO:0000313" key="7">
    <source>
        <dbReference type="Proteomes" id="UP000887540"/>
    </source>
</evidence>
<dbReference type="InterPro" id="IPR036284">
    <property type="entry name" value="GGL_sf"/>
</dbReference>
<evidence type="ECO:0000256" key="5">
    <source>
        <dbReference type="RuleBase" id="RU004973"/>
    </source>
</evidence>
<comment type="similarity">
    <text evidence="1 5">Belongs to the G protein gamma family.</text>
</comment>
<proteinExistence type="inferred from homology"/>
<comment type="subunit">
    <text evidence="5">G proteins are composed of 3 units; alpha, beta and gamma.</text>
</comment>
<dbReference type="GO" id="GO:0007186">
    <property type="term" value="P:G protein-coupled receptor signaling pathway"/>
    <property type="evidence" value="ECO:0007669"/>
    <property type="project" value="InterPro"/>
</dbReference>
<accession>A0A914EJN4</accession>
<evidence type="ECO:0000259" key="6">
    <source>
        <dbReference type="PROSITE" id="PS50058"/>
    </source>
</evidence>
<dbReference type="SMART" id="SM00224">
    <property type="entry name" value="GGL"/>
    <property type="match status" value="1"/>
</dbReference>
<dbReference type="Proteomes" id="UP000887540">
    <property type="component" value="Unplaced"/>
</dbReference>
<dbReference type="WBParaSite" id="ACRNAN_scaffold8618.g21565.t1">
    <property type="protein sequence ID" value="ACRNAN_scaffold8618.g21565.t1"/>
    <property type="gene ID" value="ACRNAN_scaffold8618.g21565"/>
</dbReference>
<name>A0A914EJN4_9BILA</name>
<evidence type="ECO:0000256" key="1">
    <source>
        <dbReference type="ARBA" id="ARBA00007431"/>
    </source>
</evidence>
<dbReference type="PANTHER" id="PTHR13809">
    <property type="entry name" value="GUANINE NUCLEOTIDE-BINDING PROTEIN GAMMA SUBUNIT"/>
    <property type="match status" value="1"/>
</dbReference>
<dbReference type="InterPro" id="IPR015898">
    <property type="entry name" value="G-protein_gamma-like_dom"/>
</dbReference>
<sequence length="74" mass="8480">MSGRADAGTVQQARKTVEQIKRERNLGRTPISACANDLIRYTQEYQKDDYLLTGFPTDKLNPYRPKNTFQCLAL</sequence>
<keyword evidence="3 5" id="KW-0472">Membrane</keyword>
<dbReference type="PRINTS" id="PR00321">
    <property type="entry name" value="GPROTEING"/>
</dbReference>
<dbReference type="SMART" id="SM01224">
    <property type="entry name" value="G_gamma"/>
    <property type="match status" value="1"/>
</dbReference>
<dbReference type="CDD" id="cd00068">
    <property type="entry name" value="GGL"/>
    <property type="match status" value="1"/>
</dbReference>
<dbReference type="Pfam" id="PF00631">
    <property type="entry name" value="G-gamma"/>
    <property type="match status" value="1"/>
</dbReference>
<evidence type="ECO:0000256" key="2">
    <source>
        <dbReference type="ARBA" id="ARBA00022475"/>
    </source>
</evidence>
<reference evidence="8" key="1">
    <citation type="submission" date="2022-11" db="UniProtKB">
        <authorList>
            <consortium name="WormBaseParasite"/>
        </authorList>
    </citation>
    <scope>IDENTIFICATION</scope>
</reference>
<dbReference type="GO" id="GO:0031681">
    <property type="term" value="F:G-protein beta-subunit binding"/>
    <property type="evidence" value="ECO:0007669"/>
    <property type="project" value="InterPro"/>
</dbReference>
<dbReference type="PROSITE" id="PS50058">
    <property type="entry name" value="G_PROTEIN_GAMMA"/>
    <property type="match status" value="1"/>
</dbReference>
<dbReference type="SUPFAM" id="SSF48670">
    <property type="entry name" value="Transducin (heterotrimeric G protein), gamma chain"/>
    <property type="match status" value="1"/>
</dbReference>
<keyword evidence="7" id="KW-1185">Reference proteome</keyword>
<dbReference type="AlphaFoldDB" id="A0A914EJN4"/>
<organism evidence="7 8">
    <name type="scientific">Acrobeloides nanus</name>
    <dbReference type="NCBI Taxonomy" id="290746"/>
    <lineage>
        <taxon>Eukaryota</taxon>
        <taxon>Metazoa</taxon>
        <taxon>Ecdysozoa</taxon>
        <taxon>Nematoda</taxon>
        <taxon>Chromadorea</taxon>
        <taxon>Rhabditida</taxon>
        <taxon>Tylenchina</taxon>
        <taxon>Cephalobomorpha</taxon>
        <taxon>Cephaloboidea</taxon>
        <taxon>Cephalobidae</taxon>
        <taxon>Acrobeloides</taxon>
    </lineage>
</organism>
<keyword evidence="5" id="KW-0449">Lipoprotein</keyword>
<feature type="domain" description="G protein gamma" evidence="6">
    <location>
        <begin position="6"/>
        <end position="74"/>
    </location>
</feature>
<dbReference type="InterPro" id="IPR001770">
    <property type="entry name" value="G-protein_gamma"/>
</dbReference>
<comment type="subcellular location">
    <subcellularLocation>
        <location evidence="5">Cell membrane</location>
        <topology evidence="5">Lipid-anchor</topology>
        <orientation evidence="5">Cytoplasmic side</orientation>
    </subcellularLocation>
</comment>
<keyword evidence="4 5" id="KW-0807">Transducer</keyword>
<evidence type="ECO:0000256" key="4">
    <source>
        <dbReference type="ARBA" id="ARBA00023224"/>
    </source>
</evidence>
<comment type="function">
    <text evidence="5">Guanine nucleotide-binding proteins (G proteins) are involved as a modulator or transducer in various transmembrane signaling systems. The beta and gamma chains are required for the GTPase activity, for replacement of GDP by GTP, and for G protein-effector interaction.</text>
</comment>
<evidence type="ECO:0000256" key="3">
    <source>
        <dbReference type="ARBA" id="ARBA00023136"/>
    </source>
</evidence>
<protein>
    <recommendedName>
        <fullName evidence="5">Guanine nucleotide-binding protein subunit gamma</fullName>
    </recommendedName>
</protein>
<evidence type="ECO:0000313" key="8">
    <source>
        <dbReference type="WBParaSite" id="ACRNAN_scaffold8618.g21565.t1"/>
    </source>
</evidence>
<dbReference type="GO" id="GO:0005834">
    <property type="term" value="C:heterotrimeric G-protein complex"/>
    <property type="evidence" value="ECO:0007669"/>
    <property type="project" value="InterPro"/>
</dbReference>
<keyword evidence="2 5" id="KW-1003">Cell membrane</keyword>